<evidence type="ECO:0008006" key="4">
    <source>
        <dbReference type="Google" id="ProtNLM"/>
    </source>
</evidence>
<name>A0ABQ9NDZ3_HEVBR</name>
<evidence type="ECO:0000313" key="3">
    <source>
        <dbReference type="Proteomes" id="UP001174677"/>
    </source>
</evidence>
<evidence type="ECO:0000313" key="2">
    <source>
        <dbReference type="EMBL" id="KAJ9189069.1"/>
    </source>
</evidence>
<accession>A0ABQ9NDZ3</accession>
<dbReference type="Proteomes" id="UP001174677">
    <property type="component" value="Chromosome 1"/>
</dbReference>
<feature type="compositionally biased region" description="Basic residues" evidence="1">
    <location>
        <begin position="38"/>
        <end position="48"/>
    </location>
</feature>
<dbReference type="InterPro" id="IPR032704">
    <property type="entry name" value="Cms1"/>
</dbReference>
<dbReference type="Pfam" id="PF14617">
    <property type="entry name" value="CMS1"/>
    <property type="match status" value="1"/>
</dbReference>
<proteinExistence type="predicted"/>
<keyword evidence="3" id="KW-1185">Reference proteome</keyword>
<comment type="caution">
    <text evidence="2">The sequence shown here is derived from an EMBL/GenBank/DDBJ whole genome shotgun (WGS) entry which is preliminary data.</text>
</comment>
<dbReference type="InterPro" id="IPR027417">
    <property type="entry name" value="P-loop_NTPase"/>
</dbReference>
<protein>
    <recommendedName>
        <fullName evidence="4">Protein CMSS1</fullName>
    </recommendedName>
</protein>
<evidence type="ECO:0000256" key="1">
    <source>
        <dbReference type="SAM" id="MobiDB-lite"/>
    </source>
</evidence>
<feature type="compositionally biased region" description="Basic residues" evidence="1">
    <location>
        <begin position="19"/>
        <end position="29"/>
    </location>
</feature>
<dbReference type="Gene3D" id="3.40.50.300">
    <property type="entry name" value="P-loop containing nucleotide triphosphate hydrolases"/>
    <property type="match status" value="1"/>
</dbReference>
<reference evidence="2" key="1">
    <citation type="journal article" date="2023" name="Plant Biotechnol. J.">
        <title>Chromosome-level wild Hevea brasiliensis genome provides new tools for genomic-assisted breeding and valuable loci to elevate rubber yield.</title>
        <authorList>
            <person name="Cheng H."/>
            <person name="Song X."/>
            <person name="Hu Y."/>
            <person name="Wu T."/>
            <person name="Yang Q."/>
            <person name="An Z."/>
            <person name="Feng S."/>
            <person name="Deng Z."/>
            <person name="Wu W."/>
            <person name="Zeng X."/>
            <person name="Tu M."/>
            <person name="Wang X."/>
            <person name="Huang H."/>
        </authorList>
    </citation>
    <scope>NUCLEOTIDE SEQUENCE</scope>
    <source>
        <strain evidence="2">MT/VB/25A 57/8</strain>
    </source>
</reference>
<dbReference type="PANTHER" id="PTHR24030:SF0">
    <property type="entry name" value="PROTEIN CMSS1"/>
    <property type="match status" value="1"/>
</dbReference>
<feature type="region of interest" description="Disordered" evidence="1">
    <location>
        <begin position="1"/>
        <end position="56"/>
    </location>
</feature>
<gene>
    <name evidence="2" type="ORF">P3X46_000402</name>
</gene>
<feature type="compositionally biased region" description="Basic and acidic residues" evidence="1">
    <location>
        <begin position="1"/>
        <end position="10"/>
    </location>
</feature>
<organism evidence="2 3">
    <name type="scientific">Hevea brasiliensis</name>
    <name type="common">Para rubber tree</name>
    <name type="synonym">Siphonia brasiliensis</name>
    <dbReference type="NCBI Taxonomy" id="3981"/>
    <lineage>
        <taxon>Eukaryota</taxon>
        <taxon>Viridiplantae</taxon>
        <taxon>Streptophyta</taxon>
        <taxon>Embryophyta</taxon>
        <taxon>Tracheophyta</taxon>
        <taxon>Spermatophyta</taxon>
        <taxon>Magnoliopsida</taxon>
        <taxon>eudicotyledons</taxon>
        <taxon>Gunneridae</taxon>
        <taxon>Pentapetalae</taxon>
        <taxon>rosids</taxon>
        <taxon>fabids</taxon>
        <taxon>Malpighiales</taxon>
        <taxon>Euphorbiaceae</taxon>
        <taxon>Crotonoideae</taxon>
        <taxon>Micrandreae</taxon>
        <taxon>Hevea</taxon>
    </lineage>
</organism>
<dbReference type="PANTHER" id="PTHR24030">
    <property type="entry name" value="PROTEIN CMSS1"/>
    <property type="match status" value="1"/>
</dbReference>
<dbReference type="EMBL" id="JARPOI010000001">
    <property type="protein sequence ID" value="KAJ9189069.1"/>
    <property type="molecule type" value="Genomic_DNA"/>
</dbReference>
<sequence length="280" mass="31656">MVSRKQEKPSKTNSSLKTPKTHTKFKNKKNQPPSIKAEKKKKKDKKKSSSNSEVTVTPASASQYRSFFLNAFQSANALQLSSIELESIKETSFLESSQELGQEVEDLGKHVKAAFGPSWKQVLCERQLVDGKIEPGSPAVLIISTSALRSIELLRGVRSFTRECHAVKLFSKHMKVEEQVTLLKERVNIASGTPNRVKKLIDIEALGLSRLAMIVLDIHTDVKGYSLLTLPQVRDEFWDLYKNYFHQRLLRGDLRMCLLGPLPNGNVSRRRGKRKKVPDE</sequence>